<organism evidence="3 4">
    <name type="scientific">Diaporthe australafricana</name>
    <dbReference type="NCBI Taxonomy" id="127596"/>
    <lineage>
        <taxon>Eukaryota</taxon>
        <taxon>Fungi</taxon>
        <taxon>Dikarya</taxon>
        <taxon>Ascomycota</taxon>
        <taxon>Pezizomycotina</taxon>
        <taxon>Sordariomycetes</taxon>
        <taxon>Sordariomycetidae</taxon>
        <taxon>Diaporthales</taxon>
        <taxon>Diaporthaceae</taxon>
        <taxon>Diaporthe</taxon>
    </lineage>
</organism>
<accession>A0ABR3W055</accession>
<feature type="compositionally biased region" description="Low complexity" evidence="1">
    <location>
        <begin position="23"/>
        <end position="38"/>
    </location>
</feature>
<feature type="compositionally biased region" description="Basic and acidic residues" evidence="1">
    <location>
        <begin position="575"/>
        <end position="588"/>
    </location>
</feature>
<comment type="caution">
    <text evidence="3">The sequence shown here is derived from an EMBL/GenBank/DDBJ whole genome shotgun (WGS) entry which is preliminary data.</text>
</comment>
<feature type="compositionally biased region" description="Basic and acidic residues" evidence="1">
    <location>
        <begin position="64"/>
        <end position="74"/>
    </location>
</feature>
<dbReference type="Pfam" id="PF00168">
    <property type="entry name" value="C2"/>
    <property type="match status" value="1"/>
</dbReference>
<feature type="compositionally biased region" description="Basic and acidic residues" evidence="1">
    <location>
        <begin position="525"/>
        <end position="537"/>
    </location>
</feature>
<dbReference type="PROSITE" id="PS50004">
    <property type="entry name" value="C2"/>
    <property type="match status" value="1"/>
</dbReference>
<evidence type="ECO:0000313" key="3">
    <source>
        <dbReference type="EMBL" id="KAL1849667.1"/>
    </source>
</evidence>
<evidence type="ECO:0000256" key="1">
    <source>
        <dbReference type="SAM" id="MobiDB-lite"/>
    </source>
</evidence>
<feature type="compositionally biased region" description="Basic and acidic residues" evidence="1">
    <location>
        <begin position="556"/>
        <end position="568"/>
    </location>
</feature>
<feature type="compositionally biased region" description="Basic and acidic residues" evidence="1">
    <location>
        <begin position="604"/>
        <end position="617"/>
    </location>
</feature>
<dbReference type="EMBL" id="JAWRVE010000196">
    <property type="protein sequence ID" value="KAL1849667.1"/>
    <property type="molecule type" value="Genomic_DNA"/>
</dbReference>
<dbReference type="Proteomes" id="UP001583177">
    <property type="component" value="Unassembled WGS sequence"/>
</dbReference>
<feature type="region of interest" description="Disordered" evidence="1">
    <location>
        <begin position="1"/>
        <end position="85"/>
    </location>
</feature>
<proteinExistence type="predicted"/>
<dbReference type="InterPro" id="IPR035892">
    <property type="entry name" value="C2_domain_sf"/>
</dbReference>
<feature type="domain" description="C2" evidence="2">
    <location>
        <begin position="75"/>
        <end position="205"/>
    </location>
</feature>
<feature type="compositionally biased region" description="Pro residues" evidence="1">
    <location>
        <begin position="463"/>
        <end position="472"/>
    </location>
</feature>
<dbReference type="Gene3D" id="2.60.40.150">
    <property type="entry name" value="C2 domain"/>
    <property type="match status" value="1"/>
</dbReference>
<dbReference type="InterPro" id="IPR000008">
    <property type="entry name" value="C2_dom"/>
</dbReference>
<sequence>MSGPAPAEATAPLDAVSTGQQVADAQAASHNPDAAAPAPASPPPADDGNDHEKGVHGLKHKVTGKKDELKDKAHPPGGYDPTPLPDFPSGWTIRIVFNRAENLPAADLSTQRCDPYIQATLTAAIPKRHKEDPALTWRTRTIRTSCEPVWDEEWVVANVPSSGFKLKCRLFDEDYPDHDDRLGNVTFETPSIGEGWSLGPEGQWFDIKKRMASKRAYFFKAITSTVEKGASMTGRLNLGIEVVGPSEGKGSQMYTIGPSIYFKHFSPLLGRLMGIKVNKDEAQDEIEYDAQTGEKRIQKYDFQSNELQLSGPVPEHLYHRYVEFSSWVGSMFTATGLRGKVLHKALHKQHNRIYSFSQSTLWGAFKPCTEEASLQFLRMAHFDEGGRVFTYVLTLDGLLRFTETGKEFGIDFLSKHTMHSDVATYIACSGEFFIRRLAKADAPEHQGETDPGEPTHPGEELPGGPPESSPPADPRHYQLVIDNDSGTYRPDKSILPQLREFLERNFPGLGIVVLHWEDEEDQRLKEKQRQIKKKEGGEVQMVQNRSPDSSSISSSDESRLDSDGEYGGRKHWKSKREAAWDIVEDPHRLKQMSLGGSSSSGGKHVKDADAGHQAEGA</sequence>
<evidence type="ECO:0000313" key="4">
    <source>
        <dbReference type="Proteomes" id="UP001583177"/>
    </source>
</evidence>
<protein>
    <recommendedName>
        <fullName evidence="2">C2 domain-containing protein</fullName>
    </recommendedName>
</protein>
<feature type="region of interest" description="Disordered" evidence="1">
    <location>
        <begin position="525"/>
        <end position="617"/>
    </location>
</feature>
<feature type="region of interest" description="Disordered" evidence="1">
    <location>
        <begin position="441"/>
        <end position="489"/>
    </location>
</feature>
<reference evidence="3 4" key="1">
    <citation type="journal article" date="2024" name="IMA Fungus">
        <title>IMA Genome - F19 : A genome assembly and annotation guide to empower mycologists, including annotated draft genome sequences of Ceratocystis pirilliformis, Diaporthe australafricana, Fusarium ophioides, Paecilomyces lecythidis, and Sporothrix stenoceras.</title>
        <authorList>
            <person name="Aylward J."/>
            <person name="Wilson A.M."/>
            <person name="Visagie C.M."/>
            <person name="Spraker J."/>
            <person name="Barnes I."/>
            <person name="Buitendag C."/>
            <person name="Ceriani C."/>
            <person name="Del Mar Angel L."/>
            <person name="du Plessis D."/>
            <person name="Fuchs T."/>
            <person name="Gasser K."/>
            <person name="Kramer D."/>
            <person name="Li W."/>
            <person name="Munsamy K."/>
            <person name="Piso A."/>
            <person name="Price J.L."/>
            <person name="Sonnekus B."/>
            <person name="Thomas C."/>
            <person name="van der Nest A."/>
            <person name="van Dijk A."/>
            <person name="van Heerden A."/>
            <person name="van Vuuren N."/>
            <person name="Yilmaz N."/>
            <person name="Duong T.A."/>
            <person name="van der Merwe N.A."/>
            <person name="Wingfield M.J."/>
            <person name="Wingfield B.D."/>
        </authorList>
    </citation>
    <scope>NUCLEOTIDE SEQUENCE [LARGE SCALE GENOMIC DNA]</scope>
    <source>
        <strain evidence="3 4">CMW 18300</strain>
    </source>
</reference>
<keyword evidence="4" id="KW-1185">Reference proteome</keyword>
<name>A0ABR3W055_9PEZI</name>
<dbReference type="PANTHER" id="PTHR47800:SF5">
    <property type="entry name" value="FER-1-LIKE PROTEIN 6"/>
    <property type="match status" value="1"/>
</dbReference>
<dbReference type="PANTHER" id="PTHR47800">
    <property type="entry name" value="C2 DOMAIN-CONTAINING PROTEIN"/>
    <property type="match status" value="1"/>
</dbReference>
<dbReference type="SUPFAM" id="SSF49562">
    <property type="entry name" value="C2 domain (Calcium/lipid-binding domain, CaLB)"/>
    <property type="match status" value="1"/>
</dbReference>
<gene>
    <name evidence="3" type="ORF">Daus18300_013168</name>
</gene>
<feature type="compositionally biased region" description="Low complexity" evidence="1">
    <location>
        <begin position="546"/>
        <end position="555"/>
    </location>
</feature>
<evidence type="ECO:0000259" key="2">
    <source>
        <dbReference type="PROSITE" id="PS50004"/>
    </source>
</evidence>
<dbReference type="SMART" id="SM00239">
    <property type="entry name" value="C2"/>
    <property type="match status" value="1"/>
</dbReference>